<feature type="compositionally biased region" description="Pro residues" evidence="5">
    <location>
        <begin position="536"/>
        <end position="568"/>
    </location>
</feature>
<accession>A0ABP8AS39</accession>
<dbReference type="Proteomes" id="UP001501251">
    <property type="component" value="Unassembled WGS sequence"/>
</dbReference>
<comment type="caution">
    <text evidence="7">The sequence shown here is derived from an EMBL/GenBank/DDBJ whole genome shotgun (WGS) entry which is preliminary data.</text>
</comment>
<dbReference type="Gene3D" id="1.10.510.10">
    <property type="entry name" value="Transferase(Phosphotransferase) domain 1"/>
    <property type="match status" value="1"/>
</dbReference>
<dbReference type="PANTHER" id="PTHR43289:SF34">
    <property type="entry name" value="SERINE_THREONINE-PROTEIN KINASE YBDM-RELATED"/>
    <property type="match status" value="1"/>
</dbReference>
<feature type="region of interest" description="Disordered" evidence="5">
    <location>
        <begin position="424"/>
        <end position="649"/>
    </location>
</feature>
<feature type="compositionally biased region" description="Low complexity" evidence="5">
    <location>
        <begin position="303"/>
        <end position="317"/>
    </location>
</feature>
<dbReference type="SMART" id="SM00220">
    <property type="entry name" value="S_TKc"/>
    <property type="match status" value="1"/>
</dbReference>
<organism evidence="7 8">
    <name type="scientific">Streptosporangium oxazolinicum</name>
    <dbReference type="NCBI Taxonomy" id="909287"/>
    <lineage>
        <taxon>Bacteria</taxon>
        <taxon>Bacillati</taxon>
        <taxon>Actinomycetota</taxon>
        <taxon>Actinomycetes</taxon>
        <taxon>Streptosporangiales</taxon>
        <taxon>Streptosporangiaceae</taxon>
        <taxon>Streptosporangium</taxon>
    </lineage>
</organism>
<dbReference type="PANTHER" id="PTHR43289">
    <property type="entry name" value="MITOGEN-ACTIVATED PROTEIN KINASE KINASE KINASE 20-RELATED"/>
    <property type="match status" value="1"/>
</dbReference>
<proteinExistence type="predicted"/>
<gene>
    <name evidence="7" type="ORF">GCM10022252_25350</name>
</gene>
<evidence type="ECO:0000313" key="7">
    <source>
        <dbReference type="EMBL" id="GAA4189067.1"/>
    </source>
</evidence>
<dbReference type="SUPFAM" id="SSF56112">
    <property type="entry name" value="Protein kinase-like (PK-like)"/>
    <property type="match status" value="1"/>
</dbReference>
<dbReference type="InterPro" id="IPR011009">
    <property type="entry name" value="Kinase-like_dom_sf"/>
</dbReference>
<evidence type="ECO:0000256" key="1">
    <source>
        <dbReference type="ARBA" id="ARBA00022679"/>
    </source>
</evidence>
<feature type="compositionally biased region" description="Low complexity" evidence="5">
    <location>
        <begin position="492"/>
        <end position="519"/>
    </location>
</feature>
<feature type="domain" description="Protein kinase" evidence="6">
    <location>
        <begin position="18"/>
        <end position="268"/>
    </location>
</feature>
<keyword evidence="3" id="KW-0418">Kinase</keyword>
<dbReference type="Pfam" id="PF00069">
    <property type="entry name" value="Pkinase"/>
    <property type="match status" value="1"/>
</dbReference>
<protein>
    <recommendedName>
        <fullName evidence="6">Protein kinase domain-containing protein</fullName>
    </recommendedName>
</protein>
<keyword evidence="2" id="KW-0547">Nucleotide-binding</keyword>
<keyword evidence="4" id="KW-0067">ATP-binding</keyword>
<evidence type="ECO:0000259" key="6">
    <source>
        <dbReference type="PROSITE" id="PS50011"/>
    </source>
</evidence>
<keyword evidence="8" id="KW-1185">Reference proteome</keyword>
<feature type="compositionally biased region" description="Low complexity" evidence="5">
    <location>
        <begin position="591"/>
        <end position="630"/>
    </location>
</feature>
<evidence type="ECO:0000256" key="4">
    <source>
        <dbReference type="ARBA" id="ARBA00022840"/>
    </source>
</evidence>
<evidence type="ECO:0000256" key="3">
    <source>
        <dbReference type="ARBA" id="ARBA00022777"/>
    </source>
</evidence>
<evidence type="ECO:0000313" key="8">
    <source>
        <dbReference type="Proteomes" id="UP001501251"/>
    </source>
</evidence>
<dbReference type="InterPro" id="IPR000719">
    <property type="entry name" value="Prot_kinase_dom"/>
</dbReference>
<feature type="compositionally biased region" description="Pro residues" evidence="5">
    <location>
        <begin position="577"/>
        <end position="590"/>
    </location>
</feature>
<evidence type="ECO:0000256" key="2">
    <source>
        <dbReference type="ARBA" id="ARBA00022741"/>
    </source>
</evidence>
<sequence>MGYLHPLLPEDPQRIGVHILVGRLDPDPGHAVYLGHLPDDDTIRVIRLLAAEPEAPDPRTRERITNELHAAKRASGAHTARLLEVGWFDDRPYVVREHVEGPTLRQAVAEDGPLTGDALERFATGTLTALTALHLSNLAHGSLTPDTVLLGPDGPRVFDIGLEPVTGEREPDYRAPEHIREEAAADVPSAPEASRPADLFAWAATVVYAATGRPPFAGRPERVLEGPADLTALPAELRPLLASCLDKRSRERPDAKTAMLRLLGEPEAQDAPVSLPGVATGPALPSLPGLVSGTVSGPGTDLGAPGREGTPGTEGTENTGGTGNVPGAVVPRQAEPATSVWGAPQLPQGASPAPGAPAPEPAKAAKDRPRTGNFSMALAACVGVIVLLSGLGLWAAGRYTALSDLERASANGALPEVSLGLADQSRDEPQGQDPVQNTGDAPTGKVTVPWGTTPDPEVAEVGPLQLPSDAPTGLPQVPTIGPYTNPPPVPTAPLTTAPTVPGVPTPTAGVPSTATSPTPSVQPTPTPTPSLTVEPEGPPTGTPTPIPSPTPTPAPPGTPGPTPTPTPTLPQGTPGLTPTPTPTPTPPPTPTQQAAKPTASPAKPSWKPSQTTRPTIRPTIRPTVRPISPTAVRPSSSPPAQRINPHTPERVCGPGFSVQRHAPFKGGTTYQLFNSATKNVCVVTLKNVDVGVASPLWATLEVQGGQTRTDRGNYEYYAGPVILSAQGKCVRFNGGGPAGSAALGWVNCG</sequence>
<name>A0ABP8AS39_9ACTN</name>
<feature type="region of interest" description="Disordered" evidence="5">
    <location>
        <begin position="289"/>
        <end position="368"/>
    </location>
</feature>
<dbReference type="PROSITE" id="PS50011">
    <property type="entry name" value="PROTEIN_KINASE_DOM"/>
    <property type="match status" value="1"/>
</dbReference>
<evidence type="ECO:0000256" key="5">
    <source>
        <dbReference type="SAM" id="MobiDB-lite"/>
    </source>
</evidence>
<feature type="compositionally biased region" description="Low complexity" evidence="5">
    <location>
        <begin position="343"/>
        <end position="353"/>
    </location>
</feature>
<reference evidence="8" key="1">
    <citation type="journal article" date="2019" name="Int. J. Syst. Evol. Microbiol.">
        <title>The Global Catalogue of Microorganisms (GCM) 10K type strain sequencing project: providing services to taxonomists for standard genome sequencing and annotation.</title>
        <authorList>
            <consortium name="The Broad Institute Genomics Platform"/>
            <consortium name="The Broad Institute Genome Sequencing Center for Infectious Disease"/>
            <person name="Wu L."/>
            <person name="Ma J."/>
        </authorList>
    </citation>
    <scope>NUCLEOTIDE SEQUENCE [LARGE SCALE GENOMIC DNA]</scope>
    <source>
        <strain evidence="8">JCM 17388</strain>
    </source>
</reference>
<dbReference type="EMBL" id="BAABAQ010000003">
    <property type="protein sequence ID" value="GAA4189067.1"/>
    <property type="molecule type" value="Genomic_DNA"/>
</dbReference>
<keyword evidence="1" id="KW-0808">Transferase</keyword>